<feature type="chain" id="PRO_5041971028" evidence="2">
    <location>
        <begin position="23"/>
        <end position="625"/>
    </location>
</feature>
<keyword evidence="5" id="KW-1185">Reference proteome</keyword>
<dbReference type="AlphaFoldDB" id="A0AAD9Q8D8"/>
<evidence type="ECO:0000259" key="3">
    <source>
        <dbReference type="PROSITE" id="PS51406"/>
    </source>
</evidence>
<dbReference type="GO" id="GO:0005615">
    <property type="term" value="C:extracellular space"/>
    <property type="evidence" value="ECO:0007669"/>
    <property type="project" value="TreeGrafter"/>
</dbReference>
<dbReference type="InterPro" id="IPR020837">
    <property type="entry name" value="Fibrinogen_CS"/>
</dbReference>
<feature type="domain" description="Fibrinogen C-terminal" evidence="3">
    <location>
        <begin position="541"/>
        <end position="624"/>
    </location>
</feature>
<dbReference type="SMART" id="SM00186">
    <property type="entry name" value="FBG"/>
    <property type="match status" value="2"/>
</dbReference>
<feature type="domain" description="Fibrinogen C-terminal" evidence="3">
    <location>
        <begin position="68"/>
        <end position="200"/>
    </location>
</feature>
<dbReference type="InterPro" id="IPR014716">
    <property type="entry name" value="Fibrinogen_a/b/g_C_1"/>
</dbReference>
<reference evidence="4" key="2">
    <citation type="journal article" date="2023" name="Science">
        <title>Genomic signatures of disease resistance in endangered staghorn corals.</title>
        <authorList>
            <person name="Vollmer S.V."/>
            <person name="Selwyn J.D."/>
            <person name="Despard B.A."/>
            <person name="Roesel C.L."/>
        </authorList>
    </citation>
    <scope>NUCLEOTIDE SEQUENCE</scope>
    <source>
        <strain evidence="4">K2</strain>
    </source>
</reference>
<dbReference type="PROSITE" id="PS00514">
    <property type="entry name" value="FIBRINOGEN_C_1"/>
    <property type="match status" value="1"/>
</dbReference>
<reference evidence="4" key="1">
    <citation type="journal article" date="2023" name="G3 (Bethesda)">
        <title>Whole genome assembly and annotation of the endangered Caribbean coral Acropora cervicornis.</title>
        <authorList>
            <person name="Selwyn J.D."/>
            <person name="Vollmer S.V."/>
        </authorList>
    </citation>
    <scope>NUCLEOTIDE SEQUENCE</scope>
    <source>
        <strain evidence="4">K2</strain>
    </source>
</reference>
<dbReference type="InterPro" id="IPR000477">
    <property type="entry name" value="RT_dom"/>
</dbReference>
<name>A0AAD9Q8D8_ACRCE</name>
<dbReference type="InterPro" id="IPR036056">
    <property type="entry name" value="Fibrinogen-like_C"/>
</dbReference>
<feature type="signal peptide" evidence="2">
    <location>
        <begin position="1"/>
        <end position="22"/>
    </location>
</feature>
<organism evidence="4 5">
    <name type="scientific">Acropora cervicornis</name>
    <name type="common">Staghorn coral</name>
    <dbReference type="NCBI Taxonomy" id="6130"/>
    <lineage>
        <taxon>Eukaryota</taxon>
        <taxon>Metazoa</taxon>
        <taxon>Cnidaria</taxon>
        <taxon>Anthozoa</taxon>
        <taxon>Hexacorallia</taxon>
        <taxon>Scleractinia</taxon>
        <taxon>Astrocoeniina</taxon>
        <taxon>Acroporidae</taxon>
        <taxon>Acropora</taxon>
    </lineage>
</organism>
<dbReference type="InterPro" id="IPR002181">
    <property type="entry name" value="Fibrinogen_a/b/g_C_dom"/>
</dbReference>
<dbReference type="Gene3D" id="3.90.215.10">
    <property type="entry name" value="Gamma Fibrinogen, chain A, domain 1"/>
    <property type="match status" value="2"/>
</dbReference>
<accession>A0AAD9Q8D8</accession>
<dbReference type="Pfam" id="PF00078">
    <property type="entry name" value="RVT_1"/>
    <property type="match status" value="1"/>
</dbReference>
<dbReference type="Proteomes" id="UP001249851">
    <property type="component" value="Unassembled WGS sequence"/>
</dbReference>
<dbReference type="PANTHER" id="PTHR19143:SF458">
    <property type="entry name" value="FIBRINOGEN C-TERMINAL DOMAIN-CONTAINING PROTEIN-RELATED"/>
    <property type="match status" value="1"/>
</dbReference>
<evidence type="ECO:0000313" key="4">
    <source>
        <dbReference type="EMBL" id="KAK2556225.1"/>
    </source>
</evidence>
<dbReference type="CDD" id="cd00087">
    <property type="entry name" value="FReD"/>
    <property type="match status" value="1"/>
</dbReference>
<keyword evidence="1" id="KW-1015">Disulfide bond</keyword>
<sequence length="625" mass="70934">MRFQLALFLLAIFVRSFANTLANPKPPCTVNNNYNNFYSGQLYFKKIEQQLNEIKEAIVALKRNETNGSGKKAYKDCAEVYKSGKKISGVYKIDPDGLGDFEVYCDHKTAGGGWTVFQKRRDGSVDFYRNWDAYKRGFGNVSGEFWLGLDKIHRLTVGNNTKLHVDLEDNHGNTAFAEYDSFTVASERAKYQLSLGRYSGAFLKYLLTAKLTCAHKSGGDDGKLFNVARLRAKTKTHEVLIRDLLFADDAALTSHSEEGLQRLVDNLSAACKEFGLTISLKKTNIMAQGVDSPPTITIGDTQLEAVEAFTYLGSTVTSTVSLDAEISSRIAKAAGVMAKLNKRVWSNSLLSERTKVLVYQACVLSTLLYGSESWTVYARQERRLNSFHLRSLRRLLHIRWQDRVPNTDVLQRAGLMGIPSMLMQRRLRWLGHVHRMEPDRLPREILYGELRDGARKVGRPLLRYKDTIKHDLKAVKINTNSWEDTAANRDAWRLQIKTQVLGAEDNARTQAASKRAARKLRVMSARASTAHVCPICQRDCTAGDALSYHRGQAFTTKDRDNDLRSSANCAVTYTGAWWYKYCYYSNLNGRYLNGKNSDQGMSWYQWKNRNFSVKRSEMKIRPPNF</sequence>
<keyword evidence="2" id="KW-0732">Signal</keyword>
<dbReference type="PANTHER" id="PTHR19143">
    <property type="entry name" value="FIBRINOGEN/TENASCIN/ANGIOPOEITIN"/>
    <property type="match status" value="1"/>
</dbReference>
<dbReference type="PROSITE" id="PS51406">
    <property type="entry name" value="FIBRINOGEN_C_2"/>
    <property type="match status" value="2"/>
</dbReference>
<evidence type="ECO:0000256" key="2">
    <source>
        <dbReference type="SAM" id="SignalP"/>
    </source>
</evidence>
<dbReference type="EMBL" id="JARQWQ010000057">
    <property type="protein sequence ID" value="KAK2556225.1"/>
    <property type="molecule type" value="Genomic_DNA"/>
</dbReference>
<proteinExistence type="predicted"/>
<dbReference type="InterPro" id="IPR050373">
    <property type="entry name" value="Fibrinogen_C-term_domain"/>
</dbReference>
<gene>
    <name evidence="4" type="ORF">P5673_021837</name>
</gene>
<evidence type="ECO:0000313" key="5">
    <source>
        <dbReference type="Proteomes" id="UP001249851"/>
    </source>
</evidence>
<dbReference type="SUPFAM" id="SSF56496">
    <property type="entry name" value="Fibrinogen C-terminal domain-like"/>
    <property type="match status" value="2"/>
</dbReference>
<protein>
    <submittedName>
        <fullName evidence="4">Angiopoietin-related protein 7</fullName>
    </submittedName>
</protein>
<dbReference type="NCBIfam" id="NF040941">
    <property type="entry name" value="GGGWT_bact"/>
    <property type="match status" value="1"/>
</dbReference>
<evidence type="ECO:0000256" key="1">
    <source>
        <dbReference type="ARBA" id="ARBA00023157"/>
    </source>
</evidence>
<comment type="caution">
    <text evidence="4">The sequence shown here is derived from an EMBL/GenBank/DDBJ whole genome shotgun (WGS) entry which is preliminary data.</text>
</comment>
<dbReference type="Pfam" id="PF00147">
    <property type="entry name" value="Fibrinogen_C"/>
    <property type="match status" value="2"/>
</dbReference>